<reference evidence="1 2" key="1">
    <citation type="journal article" date="2017" name="Nat. Commun.">
        <title>Genome assembly with in vitro proximity ligation data and whole-genome triplication in lettuce.</title>
        <authorList>
            <person name="Reyes-Chin-Wo S."/>
            <person name="Wang Z."/>
            <person name="Yang X."/>
            <person name="Kozik A."/>
            <person name="Arikit S."/>
            <person name="Song C."/>
            <person name="Xia L."/>
            <person name="Froenicke L."/>
            <person name="Lavelle D.O."/>
            <person name="Truco M.J."/>
            <person name="Xia R."/>
            <person name="Zhu S."/>
            <person name="Xu C."/>
            <person name="Xu H."/>
            <person name="Xu X."/>
            <person name="Cox K."/>
            <person name="Korf I."/>
            <person name="Meyers B.C."/>
            <person name="Michelmore R.W."/>
        </authorList>
    </citation>
    <scope>NUCLEOTIDE SEQUENCE [LARGE SCALE GENOMIC DNA]</scope>
    <source>
        <strain evidence="2">cv. Salinas</strain>
        <tissue evidence="1">Seedlings</tissue>
    </source>
</reference>
<dbReference type="AlphaFoldDB" id="A0A9R1X5P2"/>
<organism evidence="1 2">
    <name type="scientific">Lactuca sativa</name>
    <name type="common">Garden lettuce</name>
    <dbReference type="NCBI Taxonomy" id="4236"/>
    <lineage>
        <taxon>Eukaryota</taxon>
        <taxon>Viridiplantae</taxon>
        <taxon>Streptophyta</taxon>
        <taxon>Embryophyta</taxon>
        <taxon>Tracheophyta</taxon>
        <taxon>Spermatophyta</taxon>
        <taxon>Magnoliopsida</taxon>
        <taxon>eudicotyledons</taxon>
        <taxon>Gunneridae</taxon>
        <taxon>Pentapetalae</taxon>
        <taxon>asterids</taxon>
        <taxon>campanulids</taxon>
        <taxon>Asterales</taxon>
        <taxon>Asteraceae</taxon>
        <taxon>Cichorioideae</taxon>
        <taxon>Cichorieae</taxon>
        <taxon>Lactucinae</taxon>
        <taxon>Lactuca</taxon>
    </lineage>
</organism>
<dbReference type="EMBL" id="NBSK02000007">
    <property type="protein sequence ID" value="KAJ0196877.1"/>
    <property type="molecule type" value="Genomic_DNA"/>
</dbReference>
<evidence type="ECO:0000313" key="2">
    <source>
        <dbReference type="Proteomes" id="UP000235145"/>
    </source>
</evidence>
<dbReference type="Proteomes" id="UP000235145">
    <property type="component" value="Unassembled WGS sequence"/>
</dbReference>
<comment type="caution">
    <text evidence="1">The sequence shown here is derived from an EMBL/GenBank/DDBJ whole genome shotgun (WGS) entry which is preliminary data.</text>
</comment>
<evidence type="ECO:0000313" key="1">
    <source>
        <dbReference type="EMBL" id="KAJ0196877.1"/>
    </source>
</evidence>
<gene>
    <name evidence="1" type="ORF">LSAT_V11C700367770</name>
</gene>
<keyword evidence="2" id="KW-1185">Reference proteome</keyword>
<proteinExistence type="predicted"/>
<name>A0A9R1X5P2_LACSA</name>
<accession>A0A9R1X5P2</accession>
<sequence>MATCCSSERMQTRQQGTRITTLPSHLIEKIVTTVGGNSPIDDFKCHYKLFRDSITSDAIYKIIDTNRLRFLPLSIKQYEVISICRKLNNPHVLFNDGMAKYFSIGKEIAGK</sequence>
<protein>
    <submittedName>
        <fullName evidence="1">Uncharacterized protein</fullName>
    </submittedName>
</protein>